<evidence type="ECO:0000256" key="1">
    <source>
        <dbReference type="SAM" id="Phobius"/>
    </source>
</evidence>
<name>W6M465_9GAMM</name>
<feature type="transmembrane region" description="Helical" evidence="1">
    <location>
        <begin position="178"/>
        <end position="202"/>
    </location>
</feature>
<evidence type="ECO:0000313" key="2">
    <source>
        <dbReference type="EMBL" id="CDI02596.1"/>
    </source>
</evidence>
<dbReference type="AlphaFoldDB" id="W6M465"/>
<keyword evidence="1" id="KW-0812">Transmembrane</keyword>
<gene>
    <name evidence="2" type="ORF">BN873_330073</name>
</gene>
<reference evidence="2" key="1">
    <citation type="submission" date="2013-07" db="EMBL/GenBank/DDBJ databases">
        <authorList>
            <person name="McIlroy S."/>
        </authorList>
    </citation>
    <scope>NUCLEOTIDE SEQUENCE [LARGE SCALE GENOMIC DNA]</scope>
    <source>
        <strain evidence="2">Run_A_D11</strain>
    </source>
</reference>
<keyword evidence="1" id="KW-1133">Transmembrane helix</keyword>
<comment type="caution">
    <text evidence="2">The sequence shown here is derived from an EMBL/GenBank/DDBJ whole genome shotgun (WGS) entry which is preliminary data.</text>
</comment>
<organism evidence="2 3">
    <name type="scientific">Candidatus Competibacter denitrificans Run_A_D11</name>
    <dbReference type="NCBI Taxonomy" id="1400863"/>
    <lineage>
        <taxon>Bacteria</taxon>
        <taxon>Pseudomonadati</taxon>
        <taxon>Pseudomonadota</taxon>
        <taxon>Gammaproteobacteria</taxon>
        <taxon>Candidatus Competibacteraceae</taxon>
        <taxon>Candidatus Competibacter</taxon>
    </lineage>
</organism>
<reference evidence="2" key="2">
    <citation type="submission" date="2014-03" db="EMBL/GenBank/DDBJ databases">
        <title>Candidatus Competibacter-lineage genomes retrieved from metagenomes reveal functional metabolic diversity.</title>
        <authorList>
            <person name="McIlroy S.J."/>
            <person name="Albertsen M."/>
            <person name="Andresen E.K."/>
            <person name="Saunders A.M."/>
            <person name="Kristiansen R."/>
            <person name="Stokholm-Bjerregaard M."/>
            <person name="Nielsen K.L."/>
            <person name="Nielsen P.H."/>
        </authorList>
    </citation>
    <scope>NUCLEOTIDE SEQUENCE</scope>
    <source>
        <strain evidence="2">Run_A_D11</strain>
    </source>
</reference>
<evidence type="ECO:0000313" key="3">
    <source>
        <dbReference type="Proteomes" id="UP000035760"/>
    </source>
</evidence>
<sequence>MQAVTRPDFDDLDALDHGHASLWLVSPRGRAAAVSPSKPTVLRRARRTARRLAPFAVRIGSTVTPTHRAWRSVFSLVTEAEAAGQHTAFHAWITGFLQDMLANAIQLMRTTPTAHRFCSPFGQLHLPGGAWPEKKVLPSLIIVRATRPTWKTGASRRRVGTIRPAWRTLPTPLRSAVIILPVAVIRSSLILRLIIAVGLALITRLALRILRRTIRPTLLGTGLALITRLALRILRRAIWLALLGTRLTALRILRRTIRPTLLGAGLALGTRLAL</sequence>
<protein>
    <submittedName>
        <fullName evidence="2">Uncharacterized protein</fullName>
    </submittedName>
</protein>
<keyword evidence="3" id="KW-1185">Reference proteome</keyword>
<keyword evidence="1" id="KW-0472">Membrane</keyword>
<accession>W6M465</accession>
<dbReference type="Proteomes" id="UP000035760">
    <property type="component" value="Unassembled WGS sequence"/>
</dbReference>
<dbReference type="EMBL" id="CBTJ020000040">
    <property type="protein sequence ID" value="CDI02596.1"/>
    <property type="molecule type" value="Genomic_DNA"/>
</dbReference>
<proteinExistence type="predicted"/>